<dbReference type="CDD" id="cd08063">
    <property type="entry name" value="MPN_CSN6"/>
    <property type="match status" value="1"/>
</dbReference>
<dbReference type="GO" id="GO:0005737">
    <property type="term" value="C:cytoplasm"/>
    <property type="evidence" value="ECO:0007669"/>
    <property type="project" value="UniProtKB-SubCell"/>
</dbReference>
<dbReference type="GO" id="GO:0008237">
    <property type="term" value="F:metallopeptidase activity"/>
    <property type="evidence" value="ECO:0007669"/>
    <property type="project" value="InterPro"/>
</dbReference>
<name>A0A139AQ14_GONPJ</name>
<dbReference type="OMA" id="LVGWWST"/>
<evidence type="ECO:0000313" key="5">
    <source>
        <dbReference type="Proteomes" id="UP000070544"/>
    </source>
</evidence>
<dbReference type="Pfam" id="PF13012">
    <property type="entry name" value="MitMem_reg"/>
    <property type="match status" value="1"/>
</dbReference>
<feature type="domain" description="MPN" evidence="3">
    <location>
        <begin position="17"/>
        <end position="154"/>
    </location>
</feature>
<dbReference type="InterPro" id="IPR024969">
    <property type="entry name" value="EIF3F/CSN6-like_C"/>
</dbReference>
<dbReference type="STRING" id="1344416.A0A139AQ14"/>
<dbReference type="AlphaFoldDB" id="A0A139AQ14"/>
<dbReference type="EMBL" id="KQ965740">
    <property type="protein sequence ID" value="KXS18839.1"/>
    <property type="molecule type" value="Genomic_DNA"/>
</dbReference>
<evidence type="ECO:0000256" key="2">
    <source>
        <dbReference type="RuleBase" id="RU367006"/>
    </source>
</evidence>
<comment type="subcellular location">
    <subcellularLocation>
        <location evidence="2">Cytoplasm</location>
    </subcellularLocation>
    <subcellularLocation>
        <location evidence="2">Nucleus</location>
    </subcellularLocation>
</comment>
<evidence type="ECO:0000259" key="3">
    <source>
        <dbReference type="PROSITE" id="PS50249"/>
    </source>
</evidence>
<dbReference type="Pfam" id="PF01398">
    <property type="entry name" value="JAB"/>
    <property type="match status" value="1"/>
</dbReference>
<comment type="function">
    <text evidence="2">Component of the COP9 signalosome complex (CSN), a complex involved in various cellular and developmental processes.</text>
</comment>
<organism evidence="4 5">
    <name type="scientific">Gonapodya prolifera (strain JEL478)</name>
    <name type="common">Monoblepharis prolifera</name>
    <dbReference type="NCBI Taxonomy" id="1344416"/>
    <lineage>
        <taxon>Eukaryota</taxon>
        <taxon>Fungi</taxon>
        <taxon>Fungi incertae sedis</taxon>
        <taxon>Chytridiomycota</taxon>
        <taxon>Chytridiomycota incertae sedis</taxon>
        <taxon>Monoblepharidomycetes</taxon>
        <taxon>Monoblepharidales</taxon>
        <taxon>Gonapodyaceae</taxon>
        <taxon>Gonapodya</taxon>
    </lineage>
</organism>
<dbReference type="PANTHER" id="PTHR10540:SF8">
    <property type="entry name" value="COP9 SIGNALOSOME COMPLEX SUBUNIT 6"/>
    <property type="match status" value="1"/>
</dbReference>
<dbReference type="OrthoDB" id="1378at2759"/>
<dbReference type="PROSITE" id="PS50249">
    <property type="entry name" value="MPN"/>
    <property type="match status" value="1"/>
</dbReference>
<dbReference type="InterPro" id="IPR000555">
    <property type="entry name" value="JAMM/MPN+_dom"/>
</dbReference>
<dbReference type="PANTHER" id="PTHR10540">
    <property type="entry name" value="EUKARYOTIC TRANSLATION INITIATION FACTOR 3 SUBUNIT F-RELATED"/>
    <property type="match status" value="1"/>
</dbReference>
<dbReference type="GO" id="GO:0008180">
    <property type="term" value="C:COP9 signalosome"/>
    <property type="evidence" value="ECO:0007669"/>
    <property type="project" value="UniProtKB-UniRule"/>
</dbReference>
<dbReference type="InterPro" id="IPR037518">
    <property type="entry name" value="MPN"/>
</dbReference>
<dbReference type="InterPro" id="IPR033859">
    <property type="entry name" value="MPN_CSN6"/>
</dbReference>
<keyword evidence="2" id="KW-0963">Cytoplasm</keyword>
<keyword evidence="2" id="KW-0736">Signalosome</keyword>
<dbReference type="SMART" id="SM00232">
    <property type="entry name" value="JAB_MPN"/>
    <property type="match status" value="1"/>
</dbReference>
<gene>
    <name evidence="4" type="ORF">M427DRAFT_53327</name>
</gene>
<dbReference type="Proteomes" id="UP000070544">
    <property type="component" value="Unassembled WGS sequence"/>
</dbReference>
<evidence type="ECO:0000313" key="4">
    <source>
        <dbReference type="EMBL" id="KXS18839.1"/>
    </source>
</evidence>
<keyword evidence="5" id="KW-1185">Reference proteome</keyword>
<proteinExistence type="inferred from homology"/>
<reference evidence="4 5" key="1">
    <citation type="journal article" date="2015" name="Genome Biol. Evol.">
        <title>Phylogenomic analyses indicate that early fungi evolved digesting cell walls of algal ancestors of land plants.</title>
        <authorList>
            <person name="Chang Y."/>
            <person name="Wang S."/>
            <person name="Sekimoto S."/>
            <person name="Aerts A.L."/>
            <person name="Choi C."/>
            <person name="Clum A."/>
            <person name="LaButti K.M."/>
            <person name="Lindquist E.A."/>
            <person name="Yee Ngan C."/>
            <person name="Ohm R.A."/>
            <person name="Salamov A.A."/>
            <person name="Grigoriev I.V."/>
            <person name="Spatafora J.W."/>
            <person name="Berbee M.L."/>
        </authorList>
    </citation>
    <scope>NUCLEOTIDE SEQUENCE [LARGE SCALE GENOMIC DNA]</scope>
    <source>
        <strain evidence="4 5">JEL478</strain>
    </source>
</reference>
<dbReference type="Gene3D" id="3.40.140.10">
    <property type="entry name" value="Cytidine Deaminase, domain 2"/>
    <property type="match status" value="1"/>
</dbReference>
<sequence length="328" mass="36191">MQSDVVSEAPNNSGLNVTLHPLVIMNMSDHWTRTRAQNHDASVTVYGALLGIQSGREIEVFNSFELPHVAAPDGIVTIDKNYFVTKQEQFRQVFKDYDFLGWYSTGAWPTRSDINVHNQFLAFNESPLFAQLNPHLAATSRDLPLTVYESVMDLVNGAPQTMFVRSTYRVETGEAERIAVDHVAKAVAAEASEGSGLIAHLISQRNAIKMLQTRIRLLYQYVQDVQNGTLPRDHNLLRQISSLCNRLPTVDGQEFRKEFLTDQNDVLLIAYLAALTKGAADVNSLVERFNVAGSERVRRLFGAKGVGGGGGQGSFSGFPTSMMGMGLP</sequence>
<accession>A0A139AQ14</accession>
<dbReference type="GO" id="GO:0000338">
    <property type="term" value="P:protein deneddylation"/>
    <property type="evidence" value="ECO:0007669"/>
    <property type="project" value="InterPro"/>
</dbReference>
<evidence type="ECO:0000256" key="1">
    <source>
        <dbReference type="ARBA" id="ARBA00010893"/>
    </source>
</evidence>
<comment type="similarity">
    <text evidence="1 2">Belongs to the peptidase M67A family. CSN6 subfamily.</text>
</comment>
<keyword evidence="2" id="KW-0539">Nucleus</keyword>
<protein>
    <recommendedName>
        <fullName evidence="2">COP9 signalosome complex subunit 6</fullName>
    </recommendedName>
</protein>